<dbReference type="PANTHER" id="PTHR23076:SF97">
    <property type="entry name" value="ATP-DEPENDENT ZINC METALLOPROTEASE YME1L1"/>
    <property type="match status" value="1"/>
</dbReference>
<dbReference type="Gene3D" id="1.20.58.760">
    <property type="entry name" value="Peptidase M41"/>
    <property type="match status" value="1"/>
</dbReference>
<keyword evidence="2" id="KW-0472">Membrane</keyword>
<keyword evidence="4" id="KW-0482">Metalloprotease</keyword>
<name>A0A0D8HJ09_9ACTN</name>
<dbReference type="SMART" id="SM00382">
    <property type="entry name" value="AAA"/>
    <property type="match status" value="1"/>
</dbReference>
<evidence type="ECO:0000313" key="4">
    <source>
        <dbReference type="EMBL" id="KJF17844.1"/>
    </source>
</evidence>
<dbReference type="PANTHER" id="PTHR23076">
    <property type="entry name" value="METALLOPROTEASE M41 FTSH"/>
    <property type="match status" value="1"/>
</dbReference>
<keyword evidence="4" id="KW-0645">Protease</keyword>
<dbReference type="InterPro" id="IPR000642">
    <property type="entry name" value="Peptidase_M41"/>
</dbReference>
<keyword evidence="1" id="KW-0547">Nucleotide-binding</keyword>
<dbReference type="GO" id="GO:0005886">
    <property type="term" value="C:plasma membrane"/>
    <property type="evidence" value="ECO:0007669"/>
    <property type="project" value="TreeGrafter"/>
</dbReference>
<dbReference type="SUPFAM" id="SSF52540">
    <property type="entry name" value="P-loop containing nucleoside triphosphate hydrolases"/>
    <property type="match status" value="1"/>
</dbReference>
<dbReference type="EC" id="3.4.24.-" evidence="4"/>
<keyword evidence="5" id="KW-1185">Reference proteome</keyword>
<dbReference type="GO" id="GO:0005524">
    <property type="term" value="F:ATP binding"/>
    <property type="evidence" value="ECO:0007669"/>
    <property type="project" value="UniProtKB-KW"/>
</dbReference>
<dbReference type="EMBL" id="JXYS01000029">
    <property type="protein sequence ID" value="KJF17844.1"/>
    <property type="molecule type" value="Genomic_DNA"/>
</dbReference>
<evidence type="ECO:0000259" key="3">
    <source>
        <dbReference type="SMART" id="SM00382"/>
    </source>
</evidence>
<feature type="transmembrane region" description="Helical" evidence="2">
    <location>
        <begin position="74"/>
        <end position="95"/>
    </location>
</feature>
<keyword evidence="2" id="KW-0812">Transmembrane</keyword>
<keyword evidence="1" id="KW-0067">ATP-binding</keyword>
<dbReference type="STRING" id="1280514.AXFE_13410"/>
<dbReference type="AlphaFoldDB" id="A0A0D8HJ09"/>
<dbReference type="Gene3D" id="1.10.8.60">
    <property type="match status" value="1"/>
</dbReference>
<comment type="similarity">
    <text evidence="1">Belongs to the AAA ATPase family.</text>
</comment>
<dbReference type="RefSeq" id="WP_082058537.1">
    <property type="nucleotide sequence ID" value="NZ_JXYS01000029.1"/>
</dbReference>
<dbReference type="PRINTS" id="PR00830">
    <property type="entry name" value="ENDOLAPTASE"/>
</dbReference>
<comment type="caution">
    <text evidence="4">The sequence shown here is derived from an EMBL/GenBank/DDBJ whole genome shotgun (WGS) entry which is preliminary data.</text>
</comment>
<sequence length="590" mass="64958">MVNVTRTIQEAGPWLFVPPTDVDITHKRWRRRRSLIWLGILVPVALLSLARLGTYLWFDNLISFPSIHIGSSPYLIPALLIIVLILVMLLPTLALGRSPHVRFDPSDISVDFGSVKGLAPEVAEIKKTLELFMYRDRFGSEMGGQARRGVLFEGPPGTGKTMMAKAMAKEAGVPFLYASASSFQAMYYGQTNRKIRAYFKSLRTLATRYGGAIGFIDEFDAIGAARRGLGSGSTEGVTGVVSELLVQMQSFEIPSRFARWRASIGRGIPLLARRSPKATYVPNVLMVAATNRASDLDPALVRPGRFDRIISFGLPSRSERMELIDFFLTSRSHDYDLDVELNRERIAAKTSGYSPAMLERLFDEALVVATRYGISVMRYSHIEEALLTVSIGIARVEPYPTSQRVAIATHEAGHAIMTWACGKNRTVEMVSILKRGPALGATLHDGIEESFVETRSELHAMMKISFGGMVAEEVLLGESSSGASGDLINATQIGARCVGTYGMEGLFLSLASTGRPNDDVANVVNDAKARDLLEDLLEKMYAETVAIIKVHRDLVSKVADELLLHEELTKEQLYELLPQGDAEVLDLRES</sequence>
<dbReference type="InterPro" id="IPR003959">
    <property type="entry name" value="ATPase_AAA_core"/>
</dbReference>
<protein>
    <submittedName>
        <fullName evidence="4">ATP-dependent zinc metalloprotease FtsH 4</fullName>
        <ecNumber evidence="4">3.4.24.-</ecNumber>
    </submittedName>
</protein>
<dbReference type="SUPFAM" id="SSF140990">
    <property type="entry name" value="FtsH protease domain-like"/>
    <property type="match status" value="1"/>
</dbReference>
<proteinExistence type="inferred from homology"/>
<dbReference type="GO" id="GO:0016887">
    <property type="term" value="F:ATP hydrolysis activity"/>
    <property type="evidence" value="ECO:0007669"/>
    <property type="project" value="InterPro"/>
</dbReference>
<gene>
    <name evidence="4" type="primary">ftsH42</name>
    <name evidence="4" type="ORF">AXFE_13410</name>
</gene>
<dbReference type="InterPro" id="IPR003593">
    <property type="entry name" value="AAA+_ATPase"/>
</dbReference>
<dbReference type="InterPro" id="IPR037219">
    <property type="entry name" value="Peptidase_M41-like"/>
</dbReference>
<dbReference type="OrthoDB" id="9809379at2"/>
<dbReference type="Gene3D" id="3.40.50.300">
    <property type="entry name" value="P-loop containing nucleotide triphosphate hydrolases"/>
    <property type="match status" value="1"/>
</dbReference>
<dbReference type="Proteomes" id="UP000032360">
    <property type="component" value="Unassembled WGS sequence"/>
</dbReference>
<dbReference type="GO" id="GO:0004176">
    <property type="term" value="F:ATP-dependent peptidase activity"/>
    <property type="evidence" value="ECO:0007669"/>
    <property type="project" value="InterPro"/>
</dbReference>
<dbReference type="PROSITE" id="PS00674">
    <property type="entry name" value="AAA"/>
    <property type="match status" value="1"/>
</dbReference>
<dbReference type="GO" id="GO:0006508">
    <property type="term" value="P:proteolysis"/>
    <property type="evidence" value="ECO:0007669"/>
    <property type="project" value="UniProtKB-KW"/>
</dbReference>
<dbReference type="Pfam" id="PF01434">
    <property type="entry name" value="Peptidase_M41"/>
    <property type="match status" value="1"/>
</dbReference>
<dbReference type="GO" id="GO:0030163">
    <property type="term" value="P:protein catabolic process"/>
    <property type="evidence" value="ECO:0007669"/>
    <property type="project" value="TreeGrafter"/>
</dbReference>
<accession>A0A0D8HJ09</accession>
<organism evidence="4 5">
    <name type="scientific">Acidithrix ferrooxidans</name>
    <dbReference type="NCBI Taxonomy" id="1280514"/>
    <lineage>
        <taxon>Bacteria</taxon>
        <taxon>Bacillati</taxon>
        <taxon>Actinomycetota</taxon>
        <taxon>Acidimicrobiia</taxon>
        <taxon>Acidimicrobiales</taxon>
        <taxon>Acidimicrobiaceae</taxon>
        <taxon>Acidithrix</taxon>
    </lineage>
</organism>
<dbReference type="Pfam" id="PF00004">
    <property type="entry name" value="AAA"/>
    <property type="match status" value="1"/>
</dbReference>
<dbReference type="InterPro" id="IPR003960">
    <property type="entry name" value="ATPase_AAA_CS"/>
</dbReference>
<dbReference type="InterPro" id="IPR027417">
    <property type="entry name" value="P-loop_NTPase"/>
</dbReference>
<evidence type="ECO:0000256" key="2">
    <source>
        <dbReference type="SAM" id="Phobius"/>
    </source>
</evidence>
<keyword evidence="4" id="KW-0378">Hydrolase</keyword>
<feature type="transmembrane region" description="Helical" evidence="2">
    <location>
        <begin position="35"/>
        <end position="58"/>
    </location>
</feature>
<feature type="domain" description="AAA+ ATPase" evidence="3">
    <location>
        <begin position="146"/>
        <end position="316"/>
    </location>
</feature>
<reference evidence="4 5" key="1">
    <citation type="submission" date="2015-01" db="EMBL/GenBank/DDBJ databases">
        <title>Draft genome of the acidophilic iron oxidizer Acidithrix ferrooxidans strain Py-F3.</title>
        <authorList>
            <person name="Poehlein A."/>
            <person name="Eisen S."/>
            <person name="Schloemann M."/>
            <person name="Johnson B.D."/>
            <person name="Daniel R."/>
            <person name="Muehling M."/>
        </authorList>
    </citation>
    <scope>NUCLEOTIDE SEQUENCE [LARGE SCALE GENOMIC DNA]</scope>
    <source>
        <strain evidence="4 5">Py-F3</strain>
    </source>
</reference>
<evidence type="ECO:0000313" key="5">
    <source>
        <dbReference type="Proteomes" id="UP000032360"/>
    </source>
</evidence>
<keyword evidence="2" id="KW-1133">Transmembrane helix</keyword>
<evidence type="ECO:0000256" key="1">
    <source>
        <dbReference type="RuleBase" id="RU003651"/>
    </source>
</evidence>
<dbReference type="GO" id="GO:0004222">
    <property type="term" value="F:metalloendopeptidase activity"/>
    <property type="evidence" value="ECO:0007669"/>
    <property type="project" value="InterPro"/>
</dbReference>